<organism evidence="1 2">
    <name type="scientific">Candidatus Wolfebacteria bacterium GW2011_GWA2_47_9b</name>
    <dbReference type="NCBI Taxonomy" id="1619005"/>
    <lineage>
        <taxon>Bacteria</taxon>
        <taxon>Candidatus Wolfeibacteriota</taxon>
    </lineage>
</organism>
<evidence type="ECO:0000313" key="2">
    <source>
        <dbReference type="Proteomes" id="UP000033882"/>
    </source>
</evidence>
<reference evidence="1 2" key="1">
    <citation type="journal article" date="2015" name="Nature">
        <title>rRNA introns, odd ribosomes, and small enigmatic genomes across a large radiation of phyla.</title>
        <authorList>
            <person name="Brown C.T."/>
            <person name="Hug L.A."/>
            <person name="Thomas B.C."/>
            <person name="Sharon I."/>
            <person name="Castelle C.J."/>
            <person name="Singh A."/>
            <person name="Wilkins M.J."/>
            <person name="Williams K.H."/>
            <person name="Banfield J.F."/>
        </authorList>
    </citation>
    <scope>NUCLEOTIDE SEQUENCE [LARGE SCALE GENOMIC DNA]</scope>
</reference>
<name>A0A0G1U3Q0_9BACT</name>
<dbReference type="EMBL" id="LCPB01000025">
    <property type="protein sequence ID" value="KKU88702.1"/>
    <property type="molecule type" value="Genomic_DNA"/>
</dbReference>
<protein>
    <submittedName>
        <fullName evidence="1">Uncharacterized protein</fullName>
    </submittedName>
</protein>
<evidence type="ECO:0000313" key="1">
    <source>
        <dbReference type="EMBL" id="KKU88702.1"/>
    </source>
</evidence>
<accession>A0A0G1U3Q0</accession>
<dbReference type="Proteomes" id="UP000033882">
    <property type="component" value="Unassembled WGS sequence"/>
</dbReference>
<comment type="caution">
    <text evidence="1">The sequence shown here is derived from an EMBL/GenBank/DDBJ whole genome shotgun (WGS) entry which is preliminary data.</text>
</comment>
<sequence length="63" mass="7247">MQLDTSLRTPPVITLGGVRECRHTTKKQPFGVVFLLCVSYRKIQEYTGLCSAERRQVKNYENS</sequence>
<gene>
    <name evidence="1" type="ORF">UY19_C0025G0004</name>
</gene>
<dbReference type="AlphaFoldDB" id="A0A0G1U3Q0"/>
<proteinExistence type="predicted"/>